<keyword evidence="3" id="KW-1185">Reference proteome</keyword>
<dbReference type="Proteomes" id="UP000595460">
    <property type="component" value="Chromosome"/>
</dbReference>
<dbReference type="Pfam" id="PF04233">
    <property type="entry name" value="Phage_Mu_F"/>
    <property type="match status" value="1"/>
</dbReference>
<accession>A0ABX7C3H5</accession>
<evidence type="ECO:0000313" key="2">
    <source>
        <dbReference type="EMBL" id="QQR36566.1"/>
    </source>
</evidence>
<name>A0ABX7C3H5_9HYPH</name>
<feature type="domain" description="Phage head morphogenesis" evidence="1">
    <location>
        <begin position="59"/>
        <end position="100"/>
    </location>
</feature>
<proteinExistence type="predicted"/>
<gene>
    <name evidence="2" type="ORF">JI749_02730</name>
</gene>
<sequence length="446" mass="49379">MGRSEHKQQLITLARRRAFETYLRFGHMPREDEPPTERKAINPAIPLPIALPRRATRFYVWRSNGDNRVRQSHAARHGEVFAWDTPPSGGHPGTEPNCRCWPDPYYGDPTVPDALEPLAHHQQVSTDPTTDWASIETLTRSDGSMAQSLVVMGDGTTIRSRFQTTSVLREVTLADGQVVRVDTESGLQSIYLGDDSVPQFQSRWTPDGPEVVRARRHTAFLLTGDPFNDTPVRRPEHILTGPGGGGGDIGLRAIAFALVSIFRTQNASPASQGLGERDEPVLAVKSWTADPQARPAPILVGSLTEEQQRNACRFLPDVQKWTDEAAALLAEQKPILPARTWGSLVHGTIKRSIDALKASMPFVYDNLRAEISFAPDAPGEVSYGQKGSTRLDVVEDRRKDMSAVCNYDVKTGRNGLTLKRLREIAERLAGNYPGAVIYIIEVRPRL</sequence>
<evidence type="ECO:0000259" key="1">
    <source>
        <dbReference type="Pfam" id="PF04233"/>
    </source>
</evidence>
<dbReference type="InterPro" id="IPR006528">
    <property type="entry name" value="Phage_head_morphogenesis_dom"/>
</dbReference>
<dbReference type="RefSeq" id="WP_201658614.1">
    <property type="nucleotide sequence ID" value="NZ_CP068047.1"/>
</dbReference>
<evidence type="ECO:0000313" key="3">
    <source>
        <dbReference type="Proteomes" id="UP000595460"/>
    </source>
</evidence>
<dbReference type="EMBL" id="CP068047">
    <property type="protein sequence ID" value="QQR36566.1"/>
    <property type="molecule type" value="Genomic_DNA"/>
</dbReference>
<protein>
    <submittedName>
        <fullName evidence="2">Minor capsid protein</fullName>
    </submittedName>
</protein>
<dbReference type="NCBIfam" id="TIGR01641">
    <property type="entry name" value="phageSPP1_gp7"/>
    <property type="match status" value="1"/>
</dbReference>
<organism evidence="2 3">
    <name type="scientific">Devosia oryziradicis</name>
    <dbReference type="NCBI Taxonomy" id="2801335"/>
    <lineage>
        <taxon>Bacteria</taxon>
        <taxon>Pseudomonadati</taxon>
        <taxon>Pseudomonadota</taxon>
        <taxon>Alphaproteobacteria</taxon>
        <taxon>Hyphomicrobiales</taxon>
        <taxon>Devosiaceae</taxon>
        <taxon>Devosia</taxon>
    </lineage>
</organism>
<reference evidence="2 3" key="1">
    <citation type="submission" date="2021-01" db="EMBL/GenBank/DDBJ databases">
        <title>Genome seq and assembly of Devosia sp. G19.</title>
        <authorList>
            <person name="Chhetri G."/>
        </authorList>
    </citation>
    <scope>NUCLEOTIDE SEQUENCE [LARGE SCALE GENOMIC DNA]</scope>
    <source>
        <strain evidence="2 3">G19</strain>
    </source>
</reference>